<proteinExistence type="inferred from homology"/>
<dbReference type="HAMAP" id="MF_00612">
    <property type="entry name" value="UPF0225"/>
    <property type="match status" value="1"/>
</dbReference>
<evidence type="ECO:0000259" key="3">
    <source>
        <dbReference type="Pfam" id="PF17775"/>
    </source>
</evidence>
<reference evidence="4 5" key="1">
    <citation type="submission" date="2017-07" db="EMBL/GenBank/DDBJ databases">
        <title>Draft whole genome sequences of clinical Proprionibacteriaceae strains.</title>
        <authorList>
            <person name="Bernier A.-M."/>
            <person name="Bernard K."/>
            <person name="Domingo M.-C."/>
        </authorList>
    </citation>
    <scope>NUCLEOTIDE SEQUENCE [LARGE SCALE GENOMIC DNA]</scope>
    <source>
        <strain evidence="4 5">NML 030167</strain>
    </source>
</reference>
<sequence>MPTTGPVSESCPCGSSRGYADCCGPLHDGSRQAATAEQLMRARYSAFVRGRPDFLFRSWHPRTRPAEVDTAPLDWLGLEILATEAGGAGDDTGMVEFVARYREPGARTPSALHERSRFARRAGRWLYLDG</sequence>
<dbReference type="InterPro" id="IPR048469">
    <property type="entry name" value="YchJ-like_M"/>
</dbReference>
<dbReference type="PANTHER" id="PTHR33747">
    <property type="entry name" value="UPF0225 PROTEIN SCO1677"/>
    <property type="match status" value="1"/>
</dbReference>
<protein>
    <recommendedName>
        <fullName evidence="2">UPF0225 protein CGZ94_02005</fullName>
    </recommendedName>
</protein>
<accession>A0A255GWD2</accession>
<evidence type="ECO:0000313" key="4">
    <source>
        <dbReference type="EMBL" id="OYO17684.1"/>
    </source>
</evidence>
<name>A0A255GWD2_9ACTN</name>
<dbReference type="InterPro" id="IPR032710">
    <property type="entry name" value="NTF2-like_dom_sf"/>
</dbReference>
<evidence type="ECO:0000256" key="1">
    <source>
        <dbReference type="ARBA" id="ARBA00010839"/>
    </source>
</evidence>
<dbReference type="InterPro" id="IPR004027">
    <property type="entry name" value="SEC_C_motif"/>
</dbReference>
<dbReference type="EMBL" id="NMVO01000001">
    <property type="protein sequence ID" value="OYO17684.1"/>
    <property type="molecule type" value="Genomic_DNA"/>
</dbReference>
<gene>
    <name evidence="4" type="ORF">CGZ94_02005</name>
</gene>
<feature type="domain" description="YchJ-like middle NTF2-like" evidence="3">
    <location>
        <begin position="35"/>
        <end position="130"/>
    </location>
</feature>
<dbReference type="InterPro" id="IPR023006">
    <property type="entry name" value="YchJ-like"/>
</dbReference>
<dbReference type="PANTHER" id="PTHR33747:SF1">
    <property type="entry name" value="ADENYLATE CYCLASE-ASSOCIATED CAP C-TERMINAL DOMAIN-CONTAINING PROTEIN"/>
    <property type="match status" value="1"/>
</dbReference>
<dbReference type="SUPFAM" id="SSF54427">
    <property type="entry name" value="NTF2-like"/>
    <property type="match status" value="1"/>
</dbReference>
<dbReference type="Pfam" id="PF02810">
    <property type="entry name" value="SEC-C"/>
    <property type="match status" value="1"/>
</dbReference>
<comment type="caution">
    <text evidence="4">The sequence shown here is derived from an EMBL/GenBank/DDBJ whole genome shotgun (WGS) entry which is preliminary data.</text>
</comment>
<dbReference type="AlphaFoldDB" id="A0A255GWD2"/>
<organism evidence="4 5">
    <name type="scientific">Enemella evansiae</name>
    <dbReference type="NCBI Taxonomy" id="2016499"/>
    <lineage>
        <taxon>Bacteria</taxon>
        <taxon>Bacillati</taxon>
        <taxon>Actinomycetota</taxon>
        <taxon>Actinomycetes</taxon>
        <taxon>Propionibacteriales</taxon>
        <taxon>Propionibacteriaceae</taxon>
        <taxon>Enemella</taxon>
    </lineage>
</organism>
<dbReference type="Proteomes" id="UP000215896">
    <property type="component" value="Unassembled WGS sequence"/>
</dbReference>
<comment type="similarity">
    <text evidence="1 2">Belongs to the UPF0225 family.</text>
</comment>
<evidence type="ECO:0000313" key="5">
    <source>
        <dbReference type="Proteomes" id="UP000215896"/>
    </source>
</evidence>
<dbReference type="Pfam" id="PF17775">
    <property type="entry name" value="YchJ_M-like"/>
    <property type="match status" value="1"/>
</dbReference>
<keyword evidence="5" id="KW-1185">Reference proteome</keyword>
<dbReference type="Gene3D" id="3.10.450.50">
    <property type="match status" value="1"/>
</dbReference>
<dbReference type="OrthoDB" id="21421at2"/>
<evidence type="ECO:0000256" key="2">
    <source>
        <dbReference type="HAMAP-Rule" id="MF_00612"/>
    </source>
</evidence>